<dbReference type="EMBL" id="DS113258">
    <property type="protein sequence ID" value="EAY15287.1"/>
    <property type="molecule type" value="Genomic_DNA"/>
</dbReference>
<protein>
    <recommendedName>
        <fullName evidence="1">non-specific serine/threonine protein kinase</fullName>
        <ecNumber evidence="1">2.7.11.1</ecNumber>
    </recommendedName>
</protein>
<dbReference type="AlphaFoldDB" id="A2DWE7"/>
<accession>A2DWE7</accession>
<organism evidence="9 10">
    <name type="scientific">Trichomonas vaginalis (strain ATCC PRA-98 / G3)</name>
    <dbReference type="NCBI Taxonomy" id="412133"/>
    <lineage>
        <taxon>Eukaryota</taxon>
        <taxon>Metamonada</taxon>
        <taxon>Parabasalia</taxon>
        <taxon>Trichomonadida</taxon>
        <taxon>Trichomonadidae</taxon>
        <taxon>Trichomonas</taxon>
    </lineage>
</organism>
<dbReference type="CDD" id="cd14003">
    <property type="entry name" value="STKc_AMPK-like"/>
    <property type="match status" value="1"/>
</dbReference>
<dbReference type="OrthoDB" id="193931at2759"/>
<gene>
    <name evidence="9" type="ORF">TVAG_394310</name>
</gene>
<dbReference type="GO" id="GO:0005524">
    <property type="term" value="F:ATP binding"/>
    <property type="evidence" value="ECO:0007669"/>
    <property type="project" value="UniProtKB-UniRule"/>
</dbReference>
<dbReference type="InterPro" id="IPR017441">
    <property type="entry name" value="Protein_kinase_ATP_BS"/>
</dbReference>
<reference evidence="9" key="2">
    <citation type="journal article" date="2007" name="Science">
        <title>Draft genome sequence of the sexually transmitted pathogen Trichomonas vaginalis.</title>
        <authorList>
            <person name="Carlton J.M."/>
            <person name="Hirt R.P."/>
            <person name="Silva J.C."/>
            <person name="Delcher A.L."/>
            <person name="Schatz M."/>
            <person name="Zhao Q."/>
            <person name="Wortman J.R."/>
            <person name="Bidwell S.L."/>
            <person name="Alsmark U.C.M."/>
            <person name="Besteiro S."/>
            <person name="Sicheritz-Ponten T."/>
            <person name="Noel C.J."/>
            <person name="Dacks J.B."/>
            <person name="Foster P.G."/>
            <person name="Simillion C."/>
            <person name="Van de Peer Y."/>
            <person name="Miranda-Saavedra D."/>
            <person name="Barton G.J."/>
            <person name="Westrop G.D."/>
            <person name="Mueller S."/>
            <person name="Dessi D."/>
            <person name="Fiori P.L."/>
            <person name="Ren Q."/>
            <person name="Paulsen I."/>
            <person name="Zhang H."/>
            <person name="Bastida-Corcuera F.D."/>
            <person name="Simoes-Barbosa A."/>
            <person name="Brown M.T."/>
            <person name="Hayes R.D."/>
            <person name="Mukherjee M."/>
            <person name="Okumura C.Y."/>
            <person name="Schneider R."/>
            <person name="Smith A.J."/>
            <person name="Vanacova S."/>
            <person name="Villalvazo M."/>
            <person name="Haas B.J."/>
            <person name="Pertea M."/>
            <person name="Feldblyum T.V."/>
            <person name="Utterback T.R."/>
            <person name="Shu C.L."/>
            <person name="Osoegawa K."/>
            <person name="de Jong P.J."/>
            <person name="Hrdy I."/>
            <person name="Horvathova L."/>
            <person name="Zubacova Z."/>
            <person name="Dolezal P."/>
            <person name="Malik S.B."/>
            <person name="Logsdon J.M. Jr."/>
            <person name="Henze K."/>
            <person name="Gupta A."/>
            <person name="Wang C.C."/>
            <person name="Dunne R.L."/>
            <person name="Upcroft J.A."/>
            <person name="Upcroft P."/>
            <person name="White O."/>
            <person name="Salzberg S.L."/>
            <person name="Tang P."/>
            <person name="Chiu C.-H."/>
            <person name="Lee Y.-S."/>
            <person name="Embley T.M."/>
            <person name="Coombs G.H."/>
            <person name="Mottram J.C."/>
            <person name="Tachezy J."/>
            <person name="Fraser-Liggett C.M."/>
            <person name="Johnson P.J."/>
        </authorList>
    </citation>
    <scope>NUCLEOTIDE SEQUENCE [LARGE SCALE GENOMIC DNA]</scope>
    <source>
        <strain evidence="9">G3</strain>
    </source>
</reference>
<comment type="similarity">
    <text evidence="7">Belongs to the protein kinase superfamily.</text>
</comment>
<dbReference type="Proteomes" id="UP000001542">
    <property type="component" value="Unassembled WGS sequence"/>
</dbReference>
<dbReference type="VEuPathDB" id="TrichDB:TVAG_394310"/>
<evidence type="ECO:0000313" key="9">
    <source>
        <dbReference type="EMBL" id="EAY15287.1"/>
    </source>
</evidence>
<dbReference type="SMR" id="A2DWE7"/>
<dbReference type="PANTHER" id="PTHR24346">
    <property type="entry name" value="MAP/MICROTUBULE AFFINITY-REGULATING KINASE"/>
    <property type="match status" value="1"/>
</dbReference>
<sequence length="439" mass="49590">MESNRIGNYELFDKIGEGSFAFVWEGRNTITNCPCAVKQFRKDTFNHEAAVSMNREISIMQILDHPLIAQLYEVVETQHDTFLFMELVDNGTLLEYINKNAPISENKSRIIFAQIVAVLDYLHNEKRVVHRDLKAENILIDQNDNIRVIDFGLSNVLNQNTVLYTACGSSAYVAPEMLLNKPYTQAADIWSAGVLLYAMNAAHLPFEDSNVTRLVDKVLNRQPEYPLAFSKNLTELISKMLTKDPSQRITLEGILHDPWFLSDALGNSFSYNFKTLSKYKLISNPYNIELDEEVLSRLAEFGIDTTNLKADLAMNKMTDATAAYKSIHRELFLERGACLIDEMIIPVLRQFSNSSVNVTRHILLSEIPPMKNSTETNLAILQNPPLLAKVPSKFGGQIPMIPSKSGPIINLIVPNIKNRSATNLQSRPSRRIIVNVCKK</sequence>
<evidence type="ECO:0000256" key="7">
    <source>
        <dbReference type="RuleBase" id="RU000304"/>
    </source>
</evidence>
<evidence type="ECO:0000313" key="10">
    <source>
        <dbReference type="Proteomes" id="UP000001542"/>
    </source>
</evidence>
<dbReference type="PROSITE" id="PS00108">
    <property type="entry name" value="PROTEIN_KINASE_ST"/>
    <property type="match status" value="1"/>
</dbReference>
<keyword evidence="9" id="KW-0808">Transferase</keyword>
<dbReference type="Pfam" id="PF00069">
    <property type="entry name" value="Pkinase"/>
    <property type="match status" value="1"/>
</dbReference>
<dbReference type="GO" id="GO:0004674">
    <property type="term" value="F:protein serine/threonine kinase activity"/>
    <property type="evidence" value="ECO:0000318"/>
    <property type="project" value="GO_Central"/>
</dbReference>
<keyword evidence="3 6" id="KW-0067">ATP-binding</keyword>
<reference evidence="9" key="1">
    <citation type="submission" date="2006-10" db="EMBL/GenBank/DDBJ databases">
        <authorList>
            <person name="Amadeo P."/>
            <person name="Zhao Q."/>
            <person name="Wortman J."/>
            <person name="Fraser-Liggett C."/>
            <person name="Carlton J."/>
        </authorList>
    </citation>
    <scope>NUCLEOTIDE SEQUENCE</scope>
    <source>
        <strain evidence="9">G3</strain>
    </source>
</reference>
<evidence type="ECO:0000259" key="8">
    <source>
        <dbReference type="PROSITE" id="PS50011"/>
    </source>
</evidence>
<keyword evidence="7" id="KW-0723">Serine/threonine-protein kinase</keyword>
<comment type="catalytic activity">
    <reaction evidence="4">
        <text>L-threonyl-[protein] + ATP = O-phospho-L-threonyl-[protein] + ADP + H(+)</text>
        <dbReference type="Rhea" id="RHEA:46608"/>
        <dbReference type="Rhea" id="RHEA-COMP:11060"/>
        <dbReference type="Rhea" id="RHEA-COMP:11605"/>
        <dbReference type="ChEBI" id="CHEBI:15378"/>
        <dbReference type="ChEBI" id="CHEBI:30013"/>
        <dbReference type="ChEBI" id="CHEBI:30616"/>
        <dbReference type="ChEBI" id="CHEBI:61977"/>
        <dbReference type="ChEBI" id="CHEBI:456216"/>
        <dbReference type="EC" id="2.7.11.1"/>
    </reaction>
</comment>
<dbReference type="InParanoid" id="A2DWE7"/>
<dbReference type="EC" id="2.7.11.1" evidence="1"/>
<dbReference type="PROSITE" id="PS00107">
    <property type="entry name" value="PROTEIN_KINASE_ATP"/>
    <property type="match status" value="1"/>
</dbReference>
<dbReference type="FunFam" id="1.10.510.10:FF:000592">
    <property type="entry name" value="CAMK family protein kinase"/>
    <property type="match status" value="1"/>
</dbReference>
<dbReference type="FunCoup" id="A2DWE7">
    <property type="interactions" value="360"/>
</dbReference>
<dbReference type="InterPro" id="IPR011009">
    <property type="entry name" value="Kinase-like_dom_sf"/>
</dbReference>
<evidence type="ECO:0000256" key="1">
    <source>
        <dbReference type="ARBA" id="ARBA00012513"/>
    </source>
</evidence>
<evidence type="ECO:0000256" key="3">
    <source>
        <dbReference type="ARBA" id="ARBA00022840"/>
    </source>
</evidence>
<evidence type="ECO:0000256" key="4">
    <source>
        <dbReference type="ARBA" id="ARBA00047899"/>
    </source>
</evidence>
<keyword evidence="2 6" id="KW-0547">Nucleotide-binding</keyword>
<dbReference type="InterPro" id="IPR000719">
    <property type="entry name" value="Prot_kinase_dom"/>
</dbReference>
<dbReference type="SMART" id="SM00220">
    <property type="entry name" value="S_TKc"/>
    <property type="match status" value="1"/>
</dbReference>
<dbReference type="VEuPathDB" id="TrichDB:TVAGG3_0278770"/>
<evidence type="ECO:0000256" key="5">
    <source>
        <dbReference type="ARBA" id="ARBA00048679"/>
    </source>
</evidence>
<dbReference type="PROSITE" id="PS50011">
    <property type="entry name" value="PROTEIN_KINASE_DOM"/>
    <property type="match status" value="1"/>
</dbReference>
<dbReference type="SUPFAM" id="SSF56112">
    <property type="entry name" value="Protein kinase-like (PK-like)"/>
    <property type="match status" value="1"/>
</dbReference>
<proteinExistence type="inferred from homology"/>
<dbReference type="PANTHER" id="PTHR24346:SF30">
    <property type="entry name" value="MATERNAL EMBRYONIC LEUCINE ZIPPER KINASE"/>
    <property type="match status" value="1"/>
</dbReference>
<dbReference type="InterPro" id="IPR008271">
    <property type="entry name" value="Ser/Thr_kinase_AS"/>
</dbReference>
<feature type="binding site" evidence="6">
    <location>
        <position position="38"/>
    </location>
    <ligand>
        <name>ATP</name>
        <dbReference type="ChEBI" id="CHEBI:30616"/>
    </ligand>
</feature>
<dbReference type="eggNOG" id="KOG0583">
    <property type="taxonomic scope" value="Eukaryota"/>
</dbReference>
<keyword evidence="10" id="KW-1185">Reference proteome</keyword>
<dbReference type="Gene3D" id="1.10.510.10">
    <property type="entry name" value="Transferase(Phosphotransferase) domain 1"/>
    <property type="match status" value="1"/>
</dbReference>
<dbReference type="KEGG" id="tva:4773290"/>
<keyword evidence="9" id="KW-0418">Kinase</keyword>
<comment type="catalytic activity">
    <reaction evidence="5">
        <text>L-seryl-[protein] + ATP = O-phospho-L-seryl-[protein] + ADP + H(+)</text>
        <dbReference type="Rhea" id="RHEA:17989"/>
        <dbReference type="Rhea" id="RHEA-COMP:9863"/>
        <dbReference type="Rhea" id="RHEA-COMP:11604"/>
        <dbReference type="ChEBI" id="CHEBI:15378"/>
        <dbReference type="ChEBI" id="CHEBI:29999"/>
        <dbReference type="ChEBI" id="CHEBI:30616"/>
        <dbReference type="ChEBI" id="CHEBI:83421"/>
        <dbReference type="ChEBI" id="CHEBI:456216"/>
        <dbReference type="EC" id="2.7.11.1"/>
    </reaction>
</comment>
<dbReference type="RefSeq" id="XP_001327510.1">
    <property type="nucleotide sequence ID" value="XM_001327475.1"/>
</dbReference>
<name>A2DWE7_TRIV3</name>
<evidence type="ECO:0000256" key="6">
    <source>
        <dbReference type="PROSITE-ProRule" id="PRU10141"/>
    </source>
</evidence>
<feature type="domain" description="Protein kinase" evidence="8">
    <location>
        <begin position="9"/>
        <end position="260"/>
    </location>
</feature>
<evidence type="ECO:0000256" key="2">
    <source>
        <dbReference type="ARBA" id="ARBA00022741"/>
    </source>
</evidence>
<dbReference type="STRING" id="5722.A2DWE7"/>